<dbReference type="Proteomes" id="UP000006911">
    <property type="component" value="Unassembled WGS sequence"/>
</dbReference>
<dbReference type="EMBL" id="FN430142">
    <property type="protein sequence ID" value="CAZ82540.1"/>
    <property type="molecule type" value="Genomic_DNA"/>
</dbReference>
<dbReference type="GeneID" id="9184003"/>
<evidence type="ECO:0000313" key="3">
    <source>
        <dbReference type="Proteomes" id="UP000006911"/>
    </source>
</evidence>
<evidence type="ECO:0000256" key="1">
    <source>
        <dbReference type="SAM" id="MobiDB-lite"/>
    </source>
</evidence>
<feature type="compositionally biased region" description="Low complexity" evidence="1">
    <location>
        <begin position="62"/>
        <end position="92"/>
    </location>
</feature>
<evidence type="ECO:0000313" key="2">
    <source>
        <dbReference type="EMBL" id="CAZ82540.1"/>
    </source>
</evidence>
<organism evidence="2 3">
    <name type="scientific">Tuber melanosporum (strain Mel28)</name>
    <name type="common">Perigord black truffle</name>
    <dbReference type="NCBI Taxonomy" id="656061"/>
    <lineage>
        <taxon>Eukaryota</taxon>
        <taxon>Fungi</taxon>
        <taxon>Dikarya</taxon>
        <taxon>Ascomycota</taxon>
        <taxon>Pezizomycotina</taxon>
        <taxon>Pezizomycetes</taxon>
        <taxon>Pezizales</taxon>
        <taxon>Tuberaceae</taxon>
        <taxon>Tuber</taxon>
    </lineage>
</organism>
<dbReference type="HOGENOM" id="CLU_1817210_0_0_1"/>
<dbReference type="KEGG" id="tml:GSTUM_00006175001"/>
<dbReference type="RefSeq" id="XP_002838349.1">
    <property type="nucleotide sequence ID" value="XM_002838303.1"/>
</dbReference>
<reference evidence="2 3" key="1">
    <citation type="journal article" date="2010" name="Nature">
        <title>Perigord black truffle genome uncovers evolutionary origins and mechanisms of symbiosis.</title>
        <authorList>
            <person name="Martin F."/>
            <person name="Kohler A."/>
            <person name="Murat C."/>
            <person name="Balestrini R."/>
            <person name="Coutinho P.M."/>
            <person name="Jaillon O."/>
            <person name="Montanini B."/>
            <person name="Morin E."/>
            <person name="Noel B."/>
            <person name="Percudani R."/>
            <person name="Porcel B."/>
            <person name="Rubini A."/>
            <person name="Amicucci A."/>
            <person name="Amselem J."/>
            <person name="Anthouard V."/>
            <person name="Arcioni S."/>
            <person name="Artiguenave F."/>
            <person name="Aury J.M."/>
            <person name="Ballario P."/>
            <person name="Bolchi A."/>
            <person name="Brenna A."/>
            <person name="Brun A."/>
            <person name="Buee M."/>
            <person name="Cantarel B."/>
            <person name="Chevalier G."/>
            <person name="Couloux A."/>
            <person name="Da Silva C."/>
            <person name="Denoeud F."/>
            <person name="Duplessis S."/>
            <person name="Ghignone S."/>
            <person name="Hilselberger B."/>
            <person name="Iotti M."/>
            <person name="Marcais B."/>
            <person name="Mello A."/>
            <person name="Miranda M."/>
            <person name="Pacioni G."/>
            <person name="Quesneville H."/>
            <person name="Riccioni C."/>
            <person name="Ruotolo R."/>
            <person name="Splivallo R."/>
            <person name="Stocchi V."/>
            <person name="Tisserant E."/>
            <person name="Viscomi A.R."/>
            <person name="Zambonelli A."/>
            <person name="Zampieri E."/>
            <person name="Henrissat B."/>
            <person name="Lebrun M.H."/>
            <person name="Paolocci F."/>
            <person name="Bonfante P."/>
            <person name="Ottonello S."/>
            <person name="Wincker P."/>
        </authorList>
    </citation>
    <scope>NUCLEOTIDE SEQUENCE [LARGE SCALE GENOMIC DNA]</scope>
    <source>
        <strain evidence="2 3">Mel28</strain>
    </source>
</reference>
<protein>
    <submittedName>
        <fullName evidence="2">(Perigord truffle) hypothetical protein</fullName>
    </submittedName>
</protein>
<name>D5GDE7_TUBMM</name>
<gene>
    <name evidence="2" type="ORF">GSTUM_00006175001</name>
</gene>
<proteinExistence type="predicted"/>
<dbReference type="InParanoid" id="D5GDE7"/>
<keyword evidence="3" id="KW-1185">Reference proteome</keyword>
<dbReference type="eggNOG" id="ENOG502T2EJ">
    <property type="taxonomic scope" value="Eukaryota"/>
</dbReference>
<dbReference type="OMA" id="CHFPFGS"/>
<dbReference type="AlphaFoldDB" id="D5GDE7"/>
<feature type="compositionally biased region" description="Low complexity" evidence="1">
    <location>
        <begin position="26"/>
        <end position="38"/>
    </location>
</feature>
<feature type="region of interest" description="Disordered" evidence="1">
    <location>
        <begin position="1"/>
        <end position="142"/>
    </location>
</feature>
<sequence>MLLSLPDPRESSRSRRSPLTPPSVTPPSVSGVTGSSTVQSERHRCTSPSQTATTLLAKVAAPQPQTGTTPSSPRMAMSNSSSASSTPLSTPPGDGCHFPFGSMQKGLPESPDGGYISFPVFEEFGDYKSEDEAGSPPPPHKR</sequence>
<accession>D5GDE7</accession>